<accession>A0ABN9Q0B6</accession>
<feature type="transmembrane region" description="Helical" evidence="1">
    <location>
        <begin position="38"/>
        <end position="62"/>
    </location>
</feature>
<evidence type="ECO:0000256" key="1">
    <source>
        <dbReference type="SAM" id="Phobius"/>
    </source>
</evidence>
<keyword evidence="3" id="KW-1185">Reference proteome</keyword>
<dbReference type="EMBL" id="CAUYUJ010001812">
    <property type="protein sequence ID" value="CAK0797750.1"/>
    <property type="molecule type" value="Genomic_DNA"/>
</dbReference>
<protein>
    <submittedName>
        <fullName evidence="2">Uncharacterized protein</fullName>
    </submittedName>
</protein>
<keyword evidence="1" id="KW-1133">Transmembrane helix</keyword>
<evidence type="ECO:0000313" key="2">
    <source>
        <dbReference type="EMBL" id="CAK0797750.1"/>
    </source>
</evidence>
<organism evidence="2 3">
    <name type="scientific">Prorocentrum cordatum</name>
    <dbReference type="NCBI Taxonomy" id="2364126"/>
    <lineage>
        <taxon>Eukaryota</taxon>
        <taxon>Sar</taxon>
        <taxon>Alveolata</taxon>
        <taxon>Dinophyceae</taxon>
        <taxon>Prorocentrales</taxon>
        <taxon>Prorocentraceae</taxon>
        <taxon>Prorocentrum</taxon>
    </lineage>
</organism>
<comment type="caution">
    <text evidence="2">The sequence shown here is derived from an EMBL/GenBank/DDBJ whole genome shotgun (WGS) entry which is preliminary data.</text>
</comment>
<evidence type="ECO:0000313" key="3">
    <source>
        <dbReference type="Proteomes" id="UP001189429"/>
    </source>
</evidence>
<gene>
    <name evidence="2" type="ORF">PCOR1329_LOCUS6745</name>
</gene>
<sequence>MDEVSNPSTVSSFDQGRLSMSVRFLAGPMRDLIWRFRYAAILVLPLLSALGGLTASLGLSLASGAPQVFAERTNLGRQQLLLMRSFSSYDVSDLDKAIAVFSPLSSKERYCPGLLP</sequence>
<keyword evidence="1" id="KW-0812">Transmembrane</keyword>
<keyword evidence="1" id="KW-0472">Membrane</keyword>
<name>A0ABN9Q0B6_9DINO</name>
<proteinExistence type="predicted"/>
<feature type="non-terminal residue" evidence="2">
    <location>
        <position position="116"/>
    </location>
</feature>
<dbReference type="Proteomes" id="UP001189429">
    <property type="component" value="Unassembled WGS sequence"/>
</dbReference>
<reference evidence="2" key="1">
    <citation type="submission" date="2023-10" db="EMBL/GenBank/DDBJ databases">
        <authorList>
            <person name="Chen Y."/>
            <person name="Shah S."/>
            <person name="Dougan E. K."/>
            <person name="Thang M."/>
            <person name="Chan C."/>
        </authorList>
    </citation>
    <scope>NUCLEOTIDE SEQUENCE [LARGE SCALE GENOMIC DNA]</scope>
</reference>